<name>A0A2B4SY59_STYPI</name>
<protein>
    <recommendedName>
        <fullName evidence="3">Reverse transcriptase domain-containing protein</fullName>
    </recommendedName>
</protein>
<dbReference type="Proteomes" id="UP000225706">
    <property type="component" value="Unassembled WGS sequence"/>
</dbReference>
<comment type="caution">
    <text evidence="1">The sequence shown here is derived from an EMBL/GenBank/DDBJ whole genome shotgun (WGS) entry which is preliminary data.</text>
</comment>
<evidence type="ECO:0008006" key="3">
    <source>
        <dbReference type="Google" id="ProtNLM"/>
    </source>
</evidence>
<sequence length="446" mass="51770">MTLLPPAEDPDEDTMRRMFTEAMKEVLSFIMRNHLHKFDGQIKLQSKGGPIGLQLTGVLAQLFMVWWDRQFKIKMDENGLRVRMYKRYVDDINVVVDVPGAGLRFIESEEADYPSQHVDGKLPILNLKVWVESRRAQGVGEGENKVSVVLHEFYSKDVASKCVVNARSAMSWRGKRTILTQEVLRILFNCSRELPWEVVVGHVNHMMLRLQYSGYNQKFRTEVVRSALKAYNRMIELDASGEQPLYRPREWKRIERDQKRREKRESWYRKGGFDTVTFVPATPASELKNRKISHRHPPRTRAPKNLPLLAPIDCRPLVARNQFVSQAILEVIVGFMKQNPRSSPFIQTSPNGHRHSNCLVEEMIHDIASAIHGKTVDEILPSPREADYVDLLEDRRPSCRTALKSFAVMEEEKEKETSGYSSFEFWRSFLRSHYTSKIVKVDEIQK</sequence>
<accession>A0A2B4SY59</accession>
<evidence type="ECO:0000313" key="2">
    <source>
        <dbReference type="Proteomes" id="UP000225706"/>
    </source>
</evidence>
<reference evidence="2" key="1">
    <citation type="journal article" date="2017" name="bioRxiv">
        <title>Comparative analysis of the genomes of Stylophora pistillata and Acropora digitifera provides evidence for extensive differences between species of corals.</title>
        <authorList>
            <person name="Voolstra C.R."/>
            <person name="Li Y."/>
            <person name="Liew Y.J."/>
            <person name="Baumgarten S."/>
            <person name="Zoccola D."/>
            <person name="Flot J.-F."/>
            <person name="Tambutte S."/>
            <person name="Allemand D."/>
            <person name="Aranda M."/>
        </authorList>
    </citation>
    <scope>NUCLEOTIDE SEQUENCE [LARGE SCALE GENOMIC DNA]</scope>
</reference>
<keyword evidence="2" id="KW-1185">Reference proteome</keyword>
<dbReference type="AlphaFoldDB" id="A0A2B4SY59"/>
<gene>
    <name evidence="1" type="ORF">AWC38_SpisGene783</name>
</gene>
<evidence type="ECO:0000313" key="1">
    <source>
        <dbReference type="EMBL" id="PFX34246.1"/>
    </source>
</evidence>
<dbReference type="EMBL" id="LSMT01000005">
    <property type="protein sequence ID" value="PFX34246.1"/>
    <property type="molecule type" value="Genomic_DNA"/>
</dbReference>
<organism evidence="1 2">
    <name type="scientific">Stylophora pistillata</name>
    <name type="common">Smooth cauliflower coral</name>
    <dbReference type="NCBI Taxonomy" id="50429"/>
    <lineage>
        <taxon>Eukaryota</taxon>
        <taxon>Metazoa</taxon>
        <taxon>Cnidaria</taxon>
        <taxon>Anthozoa</taxon>
        <taxon>Hexacorallia</taxon>
        <taxon>Scleractinia</taxon>
        <taxon>Astrocoeniina</taxon>
        <taxon>Pocilloporidae</taxon>
        <taxon>Stylophora</taxon>
    </lineage>
</organism>
<proteinExistence type="predicted"/>